<dbReference type="RefSeq" id="XP_007387631.1">
    <property type="nucleotide sequence ID" value="XM_007387569.1"/>
</dbReference>
<dbReference type="KEGG" id="psq:PUNSTDRAFT_37615"/>
<reference evidence="2" key="1">
    <citation type="journal article" date="2012" name="Science">
        <title>The Paleozoic origin of enzymatic lignin decomposition reconstructed from 31 fungal genomes.</title>
        <authorList>
            <person name="Floudas D."/>
            <person name="Binder M."/>
            <person name="Riley R."/>
            <person name="Barry K."/>
            <person name="Blanchette R.A."/>
            <person name="Henrissat B."/>
            <person name="Martinez A.T."/>
            <person name="Otillar R."/>
            <person name="Spatafora J.W."/>
            <person name="Yadav J.S."/>
            <person name="Aerts A."/>
            <person name="Benoit I."/>
            <person name="Boyd A."/>
            <person name="Carlson A."/>
            <person name="Copeland A."/>
            <person name="Coutinho P.M."/>
            <person name="de Vries R.P."/>
            <person name="Ferreira P."/>
            <person name="Findley K."/>
            <person name="Foster B."/>
            <person name="Gaskell J."/>
            <person name="Glotzer D."/>
            <person name="Gorecki P."/>
            <person name="Heitman J."/>
            <person name="Hesse C."/>
            <person name="Hori C."/>
            <person name="Igarashi K."/>
            <person name="Jurgens J.A."/>
            <person name="Kallen N."/>
            <person name="Kersten P."/>
            <person name="Kohler A."/>
            <person name="Kuees U."/>
            <person name="Kumar T.K.A."/>
            <person name="Kuo A."/>
            <person name="LaButti K."/>
            <person name="Larrondo L.F."/>
            <person name="Lindquist E."/>
            <person name="Ling A."/>
            <person name="Lombard V."/>
            <person name="Lucas S."/>
            <person name="Lundell T."/>
            <person name="Martin R."/>
            <person name="McLaughlin D.J."/>
            <person name="Morgenstern I."/>
            <person name="Morin E."/>
            <person name="Murat C."/>
            <person name="Nagy L.G."/>
            <person name="Nolan M."/>
            <person name="Ohm R.A."/>
            <person name="Patyshakuliyeva A."/>
            <person name="Rokas A."/>
            <person name="Ruiz-Duenas F.J."/>
            <person name="Sabat G."/>
            <person name="Salamov A."/>
            <person name="Samejima M."/>
            <person name="Schmutz J."/>
            <person name="Slot J.C."/>
            <person name="St John F."/>
            <person name="Stenlid J."/>
            <person name="Sun H."/>
            <person name="Sun S."/>
            <person name="Syed K."/>
            <person name="Tsang A."/>
            <person name="Wiebenga A."/>
            <person name="Young D."/>
            <person name="Pisabarro A."/>
            <person name="Eastwood D.C."/>
            <person name="Martin F."/>
            <person name="Cullen D."/>
            <person name="Grigoriev I.V."/>
            <person name="Hibbett D.S."/>
        </authorList>
    </citation>
    <scope>NUCLEOTIDE SEQUENCE [LARGE SCALE GENOMIC DNA]</scope>
    <source>
        <strain evidence="2">HHB-11173 SS5</strain>
    </source>
</reference>
<name>R7S4T5_PUNST</name>
<keyword evidence="2" id="KW-1185">Reference proteome</keyword>
<proteinExistence type="predicted"/>
<dbReference type="OrthoDB" id="2158839at2759"/>
<protein>
    <submittedName>
        <fullName evidence="1">Uncharacterized protein</fullName>
    </submittedName>
</protein>
<gene>
    <name evidence="1" type="ORF">PUNSTDRAFT_37615</name>
</gene>
<dbReference type="HOGENOM" id="CLU_131643_1_0_1"/>
<feature type="non-terminal residue" evidence="1">
    <location>
        <position position="76"/>
    </location>
</feature>
<evidence type="ECO:0000313" key="1">
    <source>
        <dbReference type="EMBL" id="EIN05228.1"/>
    </source>
</evidence>
<evidence type="ECO:0000313" key="2">
    <source>
        <dbReference type="Proteomes" id="UP000054196"/>
    </source>
</evidence>
<dbReference type="AlphaFoldDB" id="R7S4T5"/>
<accession>R7S4T5</accession>
<sequence length="76" mass="8316">SAGANAHSPCALCLGRFSHNVRACNSRNLWSGKRAYSSRDERGYLVGPNGSSICTDFQIARGCRCTHTHTYQHICS</sequence>
<dbReference type="Proteomes" id="UP000054196">
    <property type="component" value="Unassembled WGS sequence"/>
</dbReference>
<dbReference type="EMBL" id="JH687551">
    <property type="protein sequence ID" value="EIN05228.1"/>
    <property type="molecule type" value="Genomic_DNA"/>
</dbReference>
<organism evidence="1 2">
    <name type="scientific">Punctularia strigosozonata (strain HHB-11173)</name>
    <name type="common">White-rot fungus</name>
    <dbReference type="NCBI Taxonomy" id="741275"/>
    <lineage>
        <taxon>Eukaryota</taxon>
        <taxon>Fungi</taxon>
        <taxon>Dikarya</taxon>
        <taxon>Basidiomycota</taxon>
        <taxon>Agaricomycotina</taxon>
        <taxon>Agaricomycetes</taxon>
        <taxon>Corticiales</taxon>
        <taxon>Punctulariaceae</taxon>
        <taxon>Punctularia</taxon>
    </lineage>
</organism>
<feature type="non-terminal residue" evidence="1">
    <location>
        <position position="1"/>
    </location>
</feature>
<dbReference type="GeneID" id="18882310"/>